<keyword evidence="2" id="KW-0067">ATP-binding</keyword>
<dbReference type="Pfam" id="PF23562">
    <property type="entry name" value="AMP-binding_C_3"/>
    <property type="match status" value="1"/>
</dbReference>
<evidence type="ECO:0000259" key="3">
    <source>
        <dbReference type="Pfam" id="PF00501"/>
    </source>
</evidence>
<dbReference type="InterPro" id="IPR000873">
    <property type="entry name" value="AMP-dep_synth/lig_dom"/>
</dbReference>
<evidence type="ECO:0000256" key="1">
    <source>
        <dbReference type="ARBA" id="ARBA00022741"/>
    </source>
</evidence>
<accession>A0A9X2JJV1</accession>
<gene>
    <name evidence="4" type="ORF">NG895_25240</name>
</gene>
<evidence type="ECO:0000313" key="5">
    <source>
        <dbReference type="Proteomes" id="UP001155241"/>
    </source>
</evidence>
<protein>
    <submittedName>
        <fullName evidence="4">AMP-dependent synthetase/ligase</fullName>
    </submittedName>
</protein>
<dbReference type="AlphaFoldDB" id="A0A9X2JJV1"/>
<comment type="caution">
    <text evidence="4">The sequence shown here is derived from an EMBL/GenBank/DDBJ whole genome shotgun (WGS) entry which is preliminary data.</text>
</comment>
<dbReference type="EMBL" id="JAMXLR010000090">
    <property type="protein sequence ID" value="MCO6047218.1"/>
    <property type="molecule type" value="Genomic_DNA"/>
</dbReference>
<feature type="domain" description="AMP-dependent synthetase/ligase" evidence="3">
    <location>
        <begin position="22"/>
        <end position="363"/>
    </location>
</feature>
<evidence type="ECO:0000256" key="2">
    <source>
        <dbReference type="ARBA" id="ARBA00022840"/>
    </source>
</evidence>
<dbReference type="SUPFAM" id="SSF56801">
    <property type="entry name" value="Acetyl-CoA synthetase-like"/>
    <property type="match status" value="1"/>
</dbReference>
<dbReference type="Pfam" id="PF00501">
    <property type="entry name" value="AMP-binding"/>
    <property type="match status" value="1"/>
</dbReference>
<reference evidence="4" key="1">
    <citation type="submission" date="2022-06" db="EMBL/GenBank/DDBJ databases">
        <title>Aeoliella straminimaris, a novel planctomycete from sediments.</title>
        <authorList>
            <person name="Vitorino I.R."/>
            <person name="Lage O.M."/>
        </authorList>
    </citation>
    <scope>NUCLEOTIDE SEQUENCE</scope>
    <source>
        <strain evidence="4">ICT_H6.2</strain>
    </source>
</reference>
<dbReference type="GO" id="GO:0004467">
    <property type="term" value="F:long-chain fatty acid-CoA ligase activity"/>
    <property type="evidence" value="ECO:0007669"/>
    <property type="project" value="TreeGrafter"/>
</dbReference>
<dbReference type="Gene3D" id="3.40.50.12780">
    <property type="entry name" value="N-terminal domain of ligase-like"/>
    <property type="match status" value="1"/>
</dbReference>
<dbReference type="RefSeq" id="WP_252855327.1">
    <property type="nucleotide sequence ID" value="NZ_JAMXLR010000090.1"/>
</dbReference>
<sequence length="534" mass="59383">MRKMPTATATRARTLPELFVATVRRRRHQPALGVIEGGQVKWHTWEELGAAVEARAREFEGQGIKRGDLVVQIGPNSVAWIVNDMALHYLGAVHVPLHTTLSKSKQQELIDHSGAEHVIELDKHANQLKRSRRSSERIGKYIPPHSICGPDSLATILYTSGTTGDPRGVMLTQENLVANTVALSEAVGSRNEMRLVVLPLSHIYARTCDLYSWIERGSRLILCEDPRETFLRDCQLVKPLVINAVPYLYQKLVDLADAELERADEDKDSGPAKTIRGLLGGRIARCYCGGAALAPTVVERFAEERLPLLPGYGLTEASPVVTVPSHMEFAPYAVGRPLSNVEVQLADDGEILVRGPNVMKGYWLNESATDEVLQDGWLSTGDLGEWDAEGRLAIVGRKKELMALATGKKIIPSALETLVCASTWIEQAIVIGEGRRYLSAIIVPNPKRIKSEIRKQKLLVWSKKRGVSHPRIRKIIEREINAMLAHLPPHQQIKKFVIIDRGFSIDLGEMTPKLSLRRMVIEKNFAKEIAAMYS</sequence>
<organism evidence="4 5">
    <name type="scientific">Aeoliella straminimaris</name>
    <dbReference type="NCBI Taxonomy" id="2954799"/>
    <lineage>
        <taxon>Bacteria</taxon>
        <taxon>Pseudomonadati</taxon>
        <taxon>Planctomycetota</taxon>
        <taxon>Planctomycetia</taxon>
        <taxon>Pirellulales</taxon>
        <taxon>Lacipirellulaceae</taxon>
        <taxon>Aeoliella</taxon>
    </lineage>
</organism>
<dbReference type="CDD" id="cd05907">
    <property type="entry name" value="VL_LC_FACS_like"/>
    <property type="match status" value="1"/>
</dbReference>
<dbReference type="PANTHER" id="PTHR43272:SF33">
    <property type="entry name" value="AMP-BINDING DOMAIN-CONTAINING PROTEIN-RELATED"/>
    <property type="match status" value="1"/>
</dbReference>
<dbReference type="Proteomes" id="UP001155241">
    <property type="component" value="Unassembled WGS sequence"/>
</dbReference>
<dbReference type="PROSITE" id="PS00455">
    <property type="entry name" value="AMP_BINDING"/>
    <property type="match status" value="1"/>
</dbReference>
<proteinExistence type="predicted"/>
<keyword evidence="5" id="KW-1185">Reference proteome</keyword>
<keyword evidence="1" id="KW-0547">Nucleotide-binding</keyword>
<dbReference type="InterPro" id="IPR020845">
    <property type="entry name" value="AMP-binding_CS"/>
</dbReference>
<dbReference type="PANTHER" id="PTHR43272">
    <property type="entry name" value="LONG-CHAIN-FATTY-ACID--COA LIGASE"/>
    <property type="match status" value="1"/>
</dbReference>
<dbReference type="GO" id="GO:0016020">
    <property type="term" value="C:membrane"/>
    <property type="evidence" value="ECO:0007669"/>
    <property type="project" value="TreeGrafter"/>
</dbReference>
<dbReference type="GO" id="GO:0005524">
    <property type="term" value="F:ATP binding"/>
    <property type="evidence" value="ECO:0007669"/>
    <property type="project" value="UniProtKB-KW"/>
</dbReference>
<evidence type="ECO:0000313" key="4">
    <source>
        <dbReference type="EMBL" id="MCO6047218.1"/>
    </source>
</evidence>
<name>A0A9X2JJV1_9BACT</name>
<dbReference type="InterPro" id="IPR042099">
    <property type="entry name" value="ANL_N_sf"/>
</dbReference>